<dbReference type="PANTHER" id="PTHR33445">
    <property type="entry name" value="ATP SYNTHASE SUBUNIT B', CHLOROPLASTIC"/>
    <property type="match status" value="1"/>
</dbReference>
<protein>
    <recommendedName>
        <fullName evidence="12">ATP synthase subunit b</fullName>
    </recommendedName>
    <alternativeName>
        <fullName evidence="12">ATP synthase F(0) sector subunit b</fullName>
    </alternativeName>
    <alternativeName>
        <fullName evidence="12">ATPase subunit I</fullName>
    </alternativeName>
    <alternativeName>
        <fullName evidence="12">F-type ATPase subunit b</fullName>
        <shortName evidence="12">F-ATPase subunit b</shortName>
    </alternativeName>
</protein>
<comment type="function">
    <text evidence="10 12">F(1)F(0) ATP synthase produces ATP from ADP in the presence of a proton or sodium gradient. F-type ATPases consist of two structural domains, F(1) containing the extramembraneous catalytic core and F(0) containing the membrane proton channel, linked together by a central stalk and a peripheral stalk. During catalysis, ATP synthesis in the catalytic domain of F(1) is coupled via a rotary mechanism of the central stalk subunits to proton translocation.</text>
</comment>
<evidence type="ECO:0000256" key="14">
    <source>
        <dbReference type="SAM" id="Coils"/>
    </source>
</evidence>
<feature type="transmembrane region" description="Helical" evidence="12">
    <location>
        <begin position="12"/>
        <end position="30"/>
    </location>
</feature>
<evidence type="ECO:0000256" key="6">
    <source>
        <dbReference type="ARBA" id="ARBA00022989"/>
    </source>
</evidence>
<dbReference type="GO" id="GO:0045259">
    <property type="term" value="C:proton-transporting ATP synthase complex"/>
    <property type="evidence" value="ECO:0007669"/>
    <property type="project" value="UniProtKB-KW"/>
</dbReference>
<evidence type="ECO:0000256" key="13">
    <source>
        <dbReference type="RuleBase" id="RU003848"/>
    </source>
</evidence>
<evidence type="ECO:0000256" key="12">
    <source>
        <dbReference type="HAMAP-Rule" id="MF_01398"/>
    </source>
</evidence>
<keyword evidence="2 12" id="KW-0813">Transport</keyword>
<evidence type="ECO:0000313" key="16">
    <source>
        <dbReference type="Proteomes" id="UP000034246"/>
    </source>
</evidence>
<dbReference type="GO" id="GO:0046933">
    <property type="term" value="F:proton-transporting ATP synthase activity, rotational mechanism"/>
    <property type="evidence" value="ECO:0007669"/>
    <property type="project" value="UniProtKB-UniRule"/>
</dbReference>
<sequence>MEALGLDVRLLLFQIINFGMVLFVLAKLVYKPILKLLDERKKKVKETLEKNALVEEKLSNIENEERAVIKKAEQKADKISQELLNNAEEEKAKIIEEARLVATQESQKSASRVKATQLEAEANLKDKFKKQVVEELLEKLNKSSNGKQKFPMLDQLLK</sequence>
<dbReference type="Pfam" id="PF00430">
    <property type="entry name" value="ATP-synt_B"/>
    <property type="match status" value="1"/>
</dbReference>
<keyword evidence="12" id="KW-1003">Cell membrane</keyword>
<dbReference type="GO" id="GO:0046961">
    <property type="term" value="F:proton-transporting ATPase activity, rotational mechanism"/>
    <property type="evidence" value="ECO:0007669"/>
    <property type="project" value="TreeGrafter"/>
</dbReference>
<dbReference type="InterPro" id="IPR050059">
    <property type="entry name" value="ATP_synthase_B_chain"/>
</dbReference>
<keyword evidence="9 12" id="KW-0066">ATP synthesis</keyword>
<dbReference type="AlphaFoldDB" id="A0A0G0NEX7"/>
<dbReference type="GO" id="GO:0005886">
    <property type="term" value="C:plasma membrane"/>
    <property type="evidence" value="ECO:0007669"/>
    <property type="project" value="UniProtKB-SubCell"/>
</dbReference>
<dbReference type="STRING" id="1618550.UT39_C0008G0009"/>
<name>A0A0G0NEX7_9BACT</name>
<comment type="subcellular location">
    <subcellularLocation>
        <location evidence="12">Cell membrane</location>
        <topology evidence="12">Single-pass membrane protein</topology>
    </subcellularLocation>
    <subcellularLocation>
        <location evidence="11">Endomembrane system</location>
        <topology evidence="11">Single-pass membrane protein</topology>
    </subcellularLocation>
</comment>
<comment type="subunit">
    <text evidence="12">F-type ATPases have 2 components, F(1) - the catalytic core - and F(0) - the membrane proton channel. F(1) has five subunits: alpha(3), beta(3), gamma(1), delta(1), epsilon(1). F(0) has three main subunits: a(1), b(2) and c(10-14). The alpha and beta chains form an alternating ring which encloses part of the gamma chain. F(1) is attached to F(0) by a central stalk formed by the gamma and epsilon chains, while a peripheral stalk is formed by the delta and b chains.</text>
</comment>
<keyword evidence="5 12" id="KW-0375">Hydrogen ion transport</keyword>
<evidence type="ECO:0000256" key="4">
    <source>
        <dbReference type="ARBA" id="ARBA00022692"/>
    </source>
</evidence>
<keyword evidence="14" id="KW-0175">Coiled coil</keyword>
<dbReference type="PANTHER" id="PTHR33445:SF2">
    <property type="entry name" value="ATP SYNTHASE SUBUNIT B', CHLOROPLASTIC"/>
    <property type="match status" value="1"/>
</dbReference>
<dbReference type="InterPro" id="IPR002146">
    <property type="entry name" value="ATP_synth_b/b'su_bac/chlpt"/>
</dbReference>
<dbReference type="Proteomes" id="UP000034246">
    <property type="component" value="Unassembled WGS sequence"/>
</dbReference>
<keyword evidence="3 12" id="KW-0138">CF(0)</keyword>
<organism evidence="15 16">
    <name type="scientific">Candidatus Woesebacteria bacterium GW2011_GWA1_39_21</name>
    <dbReference type="NCBI Taxonomy" id="1618550"/>
    <lineage>
        <taxon>Bacteria</taxon>
        <taxon>Candidatus Woeseibacteriota</taxon>
    </lineage>
</organism>
<dbReference type="EMBL" id="LBWP01000008">
    <property type="protein sequence ID" value="KKR11376.1"/>
    <property type="molecule type" value="Genomic_DNA"/>
</dbReference>
<evidence type="ECO:0000256" key="2">
    <source>
        <dbReference type="ARBA" id="ARBA00022448"/>
    </source>
</evidence>
<dbReference type="CDD" id="cd06503">
    <property type="entry name" value="ATP-synt_Fo_b"/>
    <property type="match status" value="1"/>
</dbReference>
<keyword evidence="6 12" id="KW-1133">Transmembrane helix</keyword>
<keyword evidence="8 12" id="KW-0472">Membrane</keyword>
<dbReference type="HAMAP" id="MF_01398">
    <property type="entry name" value="ATP_synth_b_bprime"/>
    <property type="match status" value="1"/>
</dbReference>
<evidence type="ECO:0000256" key="3">
    <source>
        <dbReference type="ARBA" id="ARBA00022547"/>
    </source>
</evidence>
<feature type="coiled-coil region" evidence="14">
    <location>
        <begin position="37"/>
        <end position="104"/>
    </location>
</feature>
<evidence type="ECO:0000256" key="8">
    <source>
        <dbReference type="ARBA" id="ARBA00023136"/>
    </source>
</evidence>
<evidence type="ECO:0000256" key="11">
    <source>
        <dbReference type="ARBA" id="ARBA00037847"/>
    </source>
</evidence>
<evidence type="ECO:0000256" key="1">
    <source>
        <dbReference type="ARBA" id="ARBA00005513"/>
    </source>
</evidence>
<comment type="function">
    <text evidence="12">Component of the F(0) channel, it forms part of the peripheral stalk, linking F(1) to F(0).</text>
</comment>
<reference evidence="15 16" key="1">
    <citation type="journal article" date="2015" name="Nature">
        <title>rRNA introns, odd ribosomes, and small enigmatic genomes across a large radiation of phyla.</title>
        <authorList>
            <person name="Brown C.T."/>
            <person name="Hug L.A."/>
            <person name="Thomas B.C."/>
            <person name="Sharon I."/>
            <person name="Castelle C.J."/>
            <person name="Singh A."/>
            <person name="Wilkins M.J."/>
            <person name="Williams K.H."/>
            <person name="Banfield J.F."/>
        </authorList>
    </citation>
    <scope>NUCLEOTIDE SEQUENCE [LARGE SCALE GENOMIC DNA]</scope>
</reference>
<comment type="similarity">
    <text evidence="1 12 13">Belongs to the ATPase B chain family.</text>
</comment>
<evidence type="ECO:0000256" key="7">
    <source>
        <dbReference type="ARBA" id="ARBA00023065"/>
    </source>
</evidence>
<evidence type="ECO:0000256" key="10">
    <source>
        <dbReference type="ARBA" id="ARBA00025198"/>
    </source>
</evidence>
<evidence type="ECO:0000313" key="15">
    <source>
        <dbReference type="EMBL" id="KKR11376.1"/>
    </source>
</evidence>
<gene>
    <name evidence="12" type="primary">atpF</name>
    <name evidence="15" type="ORF">UT39_C0008G0009</name>
</gene>
<keyword evidence="4 12" id="KW-0812">Transmembrane</keyword>
<evidence type="ECO:0000256" key="9">
    <source>
        <dbReference type="ARBA" id="ARBA00023310"/>
    </source>
</evidence>
<accession>A0A0G0NEX7</accession>
<comment type="caution">
    <text evidence="15">The sequence shown here is derived from an EMBL/GenBank/DDBJ whole genome shotgun (WGS) entry which is preliminary data.</text>
</comment>
<evidence type="ECO:0000256" key="5">
    <source>
        <dbReference type="ARBA" id="ARBA00022781"/>
    </source>
</evidence>
<dbReference type="GO" id="GO:0012505">
    <property type="term" value="C:endomembrane system"/>
    <property type="evidence" value="ECO:0007669"/>
    <property type="project" value="UniProtKB-SubCell"/>
</dbReference>
<keyword evidence="7 12" id="KW-0406">Ion transport</keyword>
<proteinExistence type="inferred from homology"/>